<dbReference type="Pfam" id="PF24527">
    <property type="entry name" value="Ig-like_Pom152_9"/>
    <property type="match status" value="1"/>
</dbReference>
<reference evidence="7" key="1">
    <citation type="submission" date="2021-07" db="EMBL/GenBank/DDBJ databases">
        <authorList>
            <person name="Durling M."/>
        </authorList>
    </citation>
    <scope>NUCLEOTIDE SEQUENCE</scope>
</reference>
<sequence>MNGTPRLRSAYPSTPGTVNRGGGSGGGLGSSNAKRNGSPGARSSPRPLRSIDEIQGNPAPPPSEPLIPTNLIDAPSQRMYALAVYGLLLVYRLYDWWTLVEEDTHSVLLFLKWVVIDFGFIYGIPMLRIPWLEWSDSTKFMACLVHAGIDGMLMFRIPLPIEGWLLLMTKTLFDREMSISENSVRPASILHNASLIMGKQIINILPEGSVTMNPDQLPFCVGSGQPTVKIPMRFNQTRPQHIELLRFDFYTNTNETITLSSKELRHPVHLEDGVSLLNYVVKKPGLYRLQKVVDKTKLEVQRRMSDTLVVNCPKGSVKSSAANKCQGDLSDLTMEIEGTPPLKVVYRRTANSEQSIHHFQSIQPENFESPLLGSTRSSTLVVHGSNDVSWGQAHRISVPLNESMIPSGRWLYSIDEIHDAIGNVANFSSSSEEGEHNYPKGVHLEQEFIVHDRPIARFTGCDSQHPLKVASGRAAPLPVQYNPQGRAPDDISHTLSWKFSPLDTLTKNGDHGEKIVEEEHLARTLNDRPKIRVPGLYTLSGVKSKFCDGEVQEPASCLLLNPPEPQLSISSENINDKCAGKPIGLLVDLDLIGTPPFMVTYEITSRSGTESKSVRINGLRHQLELKPRDAGHFAYHFISIDDAVYKGQSLAGNELTLEQDVKPPASAALRVATKNIDACIEEPVQMDVDLFGEKPFTLDWELVHHGKRERFKQSNIEEDTFKIATAALLSGGEYTLALTSVQDKTGCKIFLNNAIKFNVRQQRPKAAFGQIEGRYKTVEVEGKSIKVPLRLSGQAPWTITYRNVNDADERHYTKIAKSTNDFISVDKNGIFELLDVRDEQCPGTVERKASTFQIDWVARPQIRVADTAVLVPDGNKWLKREVCEGDIDAVEVHLTGTPPYNVKYQVRHKPTQGSGSISNKEFDAALGLATISMETSKAGIYEYKFSDLSDGLYDHDSKQFTPLVLEQKVNGKPSAHFVKPGQSYKYCKDEIDGSEIIPIRLEGVPPFQLEIDIKHQSSSRPETVKIANIESNQYNFRMPDAARSLGIHQVSVRKIRDSRGCQQKTEYGAPHVQVQVYDVPTIYPRDSRQDYCVGERISYTLSGSAPFEIFYTFEGVERRAKSPTTVFKRIAEKPGNFTITGVSDKASECKARTKVSKYIHQMPSVRISQGKQVEVDIHEGGEAEILFEFWGTPPFEFTYTRSTNARKGHKSQVLETRREISYEHSKTVQSSQEGTYEVVAIKDKYCSFSTQKADAGTRQKLLQF</sequence>
<evidence type="ECO:0000313" key="7">
    <source>
        <dbReference type="EMBL" id="CAG8954206.1"/>
    </source>
</evidence>
<evidence type="ECO:0008006" key="9">
    <source>
        <dbReference type="Google" id="ProtNLM"/>
    </source>
</evidence>
<dbReference type="OrthoDB" id="5529162at2759"/>
<dbReference type="Pfam" id="PF24312">
    <property type="entry name" value="Ig-like_POM152"/>
    <property type="match status" value="3"/>
</dbReference>
<dbReference type="Pfam" id="PF24519">
    <property type="entry name" value="Ig-like_Pom152_1"/>
    <property type="match status" value="1"/>
</dbReference>
<dbReference type="InterPro" id="IPR056540">
    <property type="entry name" value="TMD_POM152"/>
</dbReference>
<dbReference type="InterPro" id="IPR056543">
    <property type="entry name" value="Ig-like_POM152_9th"/>
</dbReference>
<feature type="domain" description="Nucleoporin POM152 Ig-like" evidence="4">
    <location>
        <begin position="1163"/>
        <end position="1251"/>
    </location>
</feature>
<evidence type="ECO:0000313" key="8">
    <source>
        <dbReference type="Proteomes" id="UP000696280"/>
    </source>
</evidence>
<feature type="domain" description="Nucleoporin POM152 N-terminal transmembrane" evidence="3">
    <location>
        <begin position="73"/>
        <end position="158"/>
    </location>
</feature>
<dbReference type="Pfam" id="PF24097">
    <property type="entry name" value="TMD_POM152"/>
    <property type="match status" value="1"/>
</dbReference>
<feature type="domain" description="Nucleoporin POM152 immunoglobulin-like" evidence="2">
    <location>
        <begin position="561"/>
        <end position="663"/>
    </location>
</feature>
<dbReference type="Pfam" id="PF23664">
    <property type="entry name" value="Ig_Pom152"/>
    <property type="match status" value="2"/>
</dbReference>
<gene>
    <name evidence="7" type="ORF">HYFRA_00005826</name>
</gene>
<dbReference type="InterPro" id="IPR037701">
    <property type="entry name" value="Pom152"/>
</dbReference>
<dbReference type="GO" id="GO:0006999">
    <property type="term" value="P:nuclear pore organization"/>
    <property type="evidence" value="ECO:0007669"/>
    <property type="project" value="TreeGrafter"/>
</dbReference>
<feature type="domain" description="Nucleoporin POM152 Ig-like" evidence="4">
    <location>
        <begin position="453"/>
        <end position="557"/>
    </location>
</feature>
<feature type="region of interest" description="Disordered" evidence="1">
    <location>
        <begin position="1"/>
        <end position="68"/>
    </location>
</feature>
<feature type="compositionally biased region" description="Gly residues" evidence="1">
    <location>
        <begin position="19"/>
        <end position="29"/>
    </location>
</feature>
<evidence type="ECO:0000259" key="3">
    <source>
        <dbReference type="Pfam" id="PF24097"/>
    </source>
</evidence>
<keyword evidence="8" id="KW-1185">Reference proteome</keyword>
<feature type="domain" description="Nucleoporin POM152 immunoglobulin-like" evidence="2">
    <location>
        <begin position="881"/>
        <end position="970"/>
    </location>
</feature>
<evidence type="ECO:0000259" key="2">
    <source>
        <dbReference type="Pfam" id="PF23664"/>
    </source>
</evidence>
<feature type="domain" description="Nucleoporin POM152 ninth Ig-like" evidence="6">
    <location>
        <begin position="1080"/>
        <end position="1157"/>
    </location>
</feature>
<evidence type="ECO:0000259" key="6">
    <source>
        <dbReference type="Pfam" id="PF24527"/>
    </source>
</evidence>
<dbReference type="InterPro" id="IPR056542">
    <property type="entry name" value="Ig-like_POM152_1st"/>
</dbReference>
<accession>A0A9N9KUX9</accession>
<dbReference type="GO" id="GO:0017056">
    <property type="term" value="F:structural constituent of nuclear pore"/>
    <property type="evidence" value="ECO:0007669"/>
    <property type="project" value="InterPro"/>
</dbReference>
<dbReference type="GO" id="GO:0070762">
    <property type="term" value="C:nuclear pore transmembrane ring"/>
    <property type="evidence" value="ECO:0007669"/>
    <property type="project" value="TreeGrafter"/>
</dbReference>
<feature type="domain" description="Nucleoporin POM152 first Ig-like" evidence="5">
    <location>
        <begin position="209"/>
        <end position="309"/>
    </location>
</feature>
<dbReference type="PANTHER" id="PTHR28206">
    <property type="entry name" value="NUCLEOPORIN POM152"/>
    <property type="match status" value="1"/>
</dbReference>
<dbReference type="GO" id="GO:0006606">
    <property type="term" value="P:protein import into nucleus"/>
    <property type="evidence" value="ECO:0007669"/>
    <property type="project" value="TreeGrafter"/>
</dbReference>
<organism evidence="7 8">
    <name type="scientific">Hymenoscyphus fraxineus</name>
    <dbReference type="NCBI Taxonomy" id="746836"/>
    <lineage>
        <taxon>Eukaryota</taxon>
        <taxon>Fungi</taxon>
        <taxon>Dikarya</taxon>
        <taxon>Ascomycota</taxon>
        <taxon>Pezizomycotina</taxon>
        <taxon>Leotiomycetes</taxon>
        <taxon>Helotiales</taxon>
        <taxon>Helotiaceae</taxon>
        <taxon>Hymenoscyphus</taxon>
    </lineage>
</organism>
<dbReference type="EMBL" id="CAJVRL010000056">
    <property type="protein sequence ID" value="CAG8954206.1"/>
    <property type="molecule type" value="Genomic_DNA"/>
</dbReference>
<dbReference type="InterPro" id="IPR056541">
    <property type="entry name" value="Ig-like_POM152"/>
</dbReference>
<feature type="domain" description="Nucleoporin POM152 Ig-like" evidence="4">
    <location>
        <begin position="763"/>
        <end position="851"/>
    </location>
</feature>
<dbReference type="InterPro" id="IPR056544">
    <property type="entry name" value="Ig_POM152"/>
</dbReference>
<comment type="caution">
    <text evidence="7">The sequence shown here is derived from an EMBL/GenBank/DDBJ whole genome shotgun (WGS) entry which is preliminary data.</text>
</comment>
<proteinExistence type="predicted"/>
<evidence type="ECO:0000256" key="1">
    <source>
        <dbReference type="SAM" id="MobiDB-lite"/>
    </source>
</evidence>
<dbReference type="AlphaFoldDB" id="A0A9N9KUX9"/>
<evidence type="ECO:0000259" key="4">
    <source>
        <dbReference type="Pfam" id="PF24312"/>
    </source>
</evidence>
<dbReference type="PANTHER" id="PTHR28206:SF1">
    <property type="entry name" value="NUCLEOPORIN POM152"/>
    <property type="match status" value="1"/>
</dbReference>
<name>A0A9N9KUX9_9HELO</name>
<dbReference type="Proteomes" id="UP000696280">
    <property type="component" value="Unassembled WGS sequence"/>
</dbReference>
<evidence type="ECO:0000259" key="5">
    <source>
        <dbReference type="Pfam" id="PF24519"/>
    </source>
</evidence>
<protein>
    <recommendedName>
        <fullName evidence="9">Nucleoporin Pom152</fullName>
    </recommendedName>
</protein>